<feature type="compositionally biased region" description="Acidic residues" evidence="1">
    <location>
        <begin position="1"/>
        <end position="12"/>
    </location>
</feature>
<name>A0ABV3DFD6_9ACTN</name>
<keyword evidence="3" id="KW-1185">Reference proteome</keyword>
<dbReference type="Proteomes" id="UP001551482">
    <property type="component" value="Unassembled WGS sequence"/>
</dbReference>
<protein>
    <submittedName>
        <fullName evidence="2">DUF6300 family protein</fullName>
    </submittedName>
</protein>
<dbReference type="Pfam" id="PF19817">
    <property type="entry name" value="DUF6300"/>
    <property type="match status" value="1"/>
</dbReference>
<evidence type="ECO:0000313" key="3">
    <source>
        <dbReference type="Proteomes" id="UP001551482"/>
    </source>
</evidence>
<feature type="region of interest" description="Disordered" evidence="1">
    <location>
        <begin position="1"/>
        <end position="21"/>
    </location>
</feature>
<dbReference type="RefSeq" id="WP_358353126.1">
    <property type="nucleotide sequence ID" value="NZ_JBEZFP010000027.1"/>
</dbReference>
<comment type="caution">
    <text evidence="2">The sequence shown here is derived from an EMBL/GenBank/DDBJ whole genome shotgun (WGS) entry which is preliminary data.</text>
</comment>
<proteinExistence type="predicted"/>
<evidence type="ECO:0000313" key="2">
    <source>
        <dbReference type="EMBL" id="MEU8134459.1"/>
    </source>
</evidence>
<dbReference type="InterPro" id="IPR046267">
    <property type="entry name" value="DUF6300"/>
</dbReference>
<evidence type="ECO:0000256" key="1">
    <source>
        <dbReference type="SAM" id="MobiDB-lite"/>
    </source>
</evidence>
<dbReference type="EMBL" id="JBEZFP010000027">
    <property type="protein sequence ID" value="MEU8134459.1"/>
    <property type="molecule type" value="Genomic_DNA"/>
</dbReference>
<reference evidence="2 3" key="1">
    <citation type="submission" date="2024-06" db="EMBL/GenBank/DDBJ databases">
        <title>The Natural Products Discovery Center: Release of the First 8490 Sequenced Strains for Exploring Actinobacteria Biosynthetic Diversity.</title>
        <authorList>
            <person name="Kalkreuter E."/>
            <person name="Kautsar S.A."/>
            <person name="Yang D."/>
            <person name="Bader C.D."/>
            <person name="Teijaro C.N."/>
            <person name="Fluegel L."/>
            <person name="Davis C.M."/>
            <person name="Simpson J.R."/>
            <person name="Lauterbach L."/>
            <person name="Steele A.D."/>
            <person name="Gui C."/>
            <person name="Meng S."/>
            <person name="Li G."/>
            <person name="Viehrig K."/>
            <person name="Ye F."/>
            <person name="Su P."/>
            <person name="Kiefer A.F."/>
            <person name="Nichols A."/>
            <person name="Cepeda A.J."/>
            <person name="Yan W."/>
            <person name="Fan B."/>
            <person name="Jiang Y."/>
            <person name="Adhikari A."/>
            <person name="Zheng C.-J."/>
            <person name="Schuster L."/>
            <person name="Cowan T.M."/>
            <person name="Smanski M.J."/>
            <person name="Chevrette M.G."/>
            <person name="De Carvalho L.P.S."/>
            <person name="Shen B."/>
        </authorList>
    </citation>
    <scope>NUCLEOTIDE SEQUENCE [LARGE SCALE GENOMIC DNA]</scope>
    <source>
        <strain evidence="2 3">NPDC048946</strain>
    </source>
</reference>
<sequence>MTPPDEPGETDEVPLHGYGGTNDPYLDNEAHRMHGVDIAVQADAPLCLRCEGPGILEARVPHVWDNGFGEPLPCVRVLVLCPACDHADPDAADLLALFRVDDRVDGGNAALFAELAGDWVTAVAARPADPATLVEAD</sequence>
<organism evidence="2 3">
    <name type="scientific">Streptodolium elevatio</name>
    <dbReference type="NCBI Taxonomy" id="3157996"/>
    <lineage>
        <taxon>Bacteria</taxon>
        <taxon>Bacillati</taxon>
        <taxon>Actinomycetota</taxon>
        <taxon>Actinomycetes</taxon>
        <taxon>Kitasatosporales</taxon>
        <taxon>Streptomycetaceae</taxon>
        <taxon>Streptodolium</taxon>
    </lineage>
</organism>
<accession>A0ABV3DFD6</accession>
<gene>
    <name evidence="2" type="ORF">AB0C36_13210</name>
</gene>